<evidence type="ECO:0000313" key="3">
    <source>
        <dbReference type="Proteomes" id="UP000323876"/>
    </source>
</evidence>
<keyword evidence="1" id="KW-1133">Transmembrane helix</keyword>
<accession>A0A5N0EMD0</accession>
<protein>
    <submittedName>
        <fullName evidence="2">DUF4281 domain-containing protein</fullName>
    </submittedName>
</protein>
<dbReference type="OrthoDB" id="345237at2"/>
<dbReference type="EMBL" id="VXLC01000003">
    <property type="protein sequence ID" value="KAA8889165.1"/>
    <property type="molecule type" value="Genomic_DNA"/>
</dbReference>
<keyword evidence="1" id="KW-0472">Membrane</keyword>
<comment type="caution">
    <text evidence="2">The sequence shown here is derived from an EMBL/GenBank/DDBJ whole genome shotgun (WGS) entry which is preliminary data.</text>
</comment>
<dbReference type="AlphaFoldDB" id="A0A5N0EMD0"/>
<feature type="transmembrane region" description="Helical" evidence="1">
    <location>
        <begin position="81"/>
        <end position="98"/>
    </location>
</feature>
<keyword evidence="1" id="KW-0812">Transmembrane</keyword>
<keyword evidence="3" id="KW-1185">Reference proteome</keyword>
<organism evidence="2 3">
    <name type="scientific">Nocardia colli</name>
    <dbReference type="NCBI Taxonomy" id="2545717"/>
    <lineage>
        <taxon>Bacteria</taxon>
        <taxon>Bacillati</taxon>
        <taxon>Actinomycetota</taxon>
        <taxon>Actinomycetes</taxon>
        <taxon>Mycobacteriales</taxon>
        <taxon>Nocardiaceae</taxon>
        <taxon>Nocardia</taxon>
    </lineage>
</organism>
<feature type="transmembrane region" description="Helical" evidence="1">
    <location>
        <begin position="6"/>
        <end position="23"/>
    </location>
</feature>
<dbReference type="Pfam" id="PF14108">
    <property type="entry name" value="ABA4-like"/>
    <property type="match status" value="1"/>
</dbReference>
<sequence>MISRLFDLTFLVAAPFWALMILAPRWRITQTIIASPLICVPPLLIYAALVLPDFAAVWSAVTSPTLPAVQSLLGTSAGAAAGWAHFIGFDLFLGRWIYQDSRSRGVHPLLISPLLVFTILLAPLGVLVYLLIRSVRAPRPESRTVAEV</sequence>
<evidence type="ECO:0000256" key="1">
    <source>
        <dbReference type="SAM" id="Phobius"/>
    </source>
</evidence>
<dbReference type="PANTHER" id="PTHR34543:SF1">
    <property type="entry name" value="PROTEIN ABA DEFICIENT 4, CHLOROPLASTIC"/>
    <property type="match status" value="1"/>
</dbReference>
<evidence type="ECO:0000313" key="2">
    <source>
        <dbReference type="EMBL" id="KAA8889165.1"/>
    </source>
</evidence>
<name>A0A5N0EMD0_9NOCA</name>
<dbReference type="PANTHER" id="PTHR34543">
    <property type="entry name" value="PROTEIN ABA DEFICIENT 4, CHLOROPLASTIC"/>
    <property type="match status" value="1"/>
</dbReference>
<proteinExistence type="predicted"/>
<reference evidence="2 3" key="1">
    <citation type="submission" date="2019-09" db="EMBL/GenBank/DDBJ databases">
        <authorList>
            <person name="Wang X."/>
        </authorList>
    </citation>
    <scope>NUCLEOTIDE SEQUENCE [LARGE SCALE GENOMIC DNA]</scope>
    <source>
        <strain evidence="2 3">CICC 11023</strain>
    </source>
</reference>
<dbReference type="InterPro" id="IPR025461">
    <property type="entry name" value="ABA4-like"/>
</dbReference>
<dbReference type="Proteomes" id="UP000323876">
    <property type="component" value="Unassembled WGS sequence"/>
</dbReference>
<feature type="transmembrane region" description="Helical" evidence="1">
    <location>
        <begin position="110"/>
        <end position="132"/>
    </location>
</feature>
<gene>
    <name evidence="2" type="ORF">F3087_09355</name>
</gene>
<dbReference type="RefSeq" id="WP_150401439.1">
    <property type="nucleotide sequence ID" value="NZ_VXLC01000003.1"/>
</dbReference>